<dbReference type="InterPro" id="IPR036097">
    <property type="entry name" value="HisK_dim/P_sf"/>
</dbReference>
<evidence type="ECO:0000256" key="4">
    <source>
        <dbReference type="ARBA" id="ARBA00022679"/>
    </source>
</evidence>
<dbReference type="SMART" id="SM00091">
    <property type="entry name" value="PAS"/>
    <property type="match status" value="2"/>
</dbReference>
<evidence type="ECO:0000313" key="12">
    <source>
        <dbReference type="Proteomes" id="UP000596248"/>
    </source>
</evidence>
<feature type="domain" description="PAS" evidence="10">
    <location>
        <begin position="137"/>
        <end position="181"/>
    </location>
</feature>
<dbReference type="EC" id="2.7.13.3" evidence="2"/>
<keyword evidence="12" id="KW-1185">Reference proteome</keyword>
<keyword evidence="6" id="KW-0418">Kinase</keyword>
<dbReference type="Proteomes" id="UP000596248">
    <property type="component" value="Chromosome"/>
</dbReference>
<comment type="catalytic activity">
    <reaction evidence="1">
        <text>ATP + protein L-histidine = ADP + protein N-phospho-L-histidine.</text>
        <dbReference type="EC" id="2.7.13.3"/>
    </reaction>
</comment>
<evidence type="ECO:0000256" key="2">
    <source>
        <dbReference type="ARBA" id="ARBA00012438"/>
    </source>
</evidence>
<evidence type="ECO:0000256" key="8">
    <source>
        <dbReference type="ARBA" id="ARBA00023012"/>
    </source>
</evidence>
<dbReference type="Pfam" id="PF00512">
    <property type="entry name" value="HisKA"/>
    <property type="match status" value="1"/>
</dbReference>
<dbReference type="InterPro" id="IPR036890">
    <property type="entry name" value="HATPase_C_sf"/>
</dbReference>
<dbReference type="InterPro" id="IPR005467">
    <property type="entry name" value="His_kinase_dom"/>
</dbReference>
<evidence type="ECO:0000256" key="6">
    <source>
        <dbReference type="ARBA" id="ARBA00022777"/>
    </source>
</evidence>
<dbReference type="Gene3D" id="3.30.565.10">
    <property type="entry name" value="Histidine kinase-like ATPase, C-terminal domain"/>
    <property type="match status" value="1"/>
</dbReference>
<dbReference type="PRINTS" id="PR00344">
    <property type="entry name" value="BCTRLSENSOR"/>
</dbReference>
<dbReference type="Pfam" id="PF08448">
    <property type="entry name" value="PAS_4"/>
    <property type="match status" value="2"/>
</dbReference>
<dbReference type="SMART" id="SM00387">
    <property type="entry name" value="HATPase_c"/>
    <property type="match status" value="1"/>
</dbReference>
<dbReference type="CDD" id="cd00082">
    <property type="entry name" value="HisKA"/>
    <property type="match status" value="1"/>
</dbReference>
<organism evidence="11 12">
    <name type="scientific">Brevibacillus choshinensis</name>
    <dbReference type="NCBI Taxonomy" id="54911"/>
    <lineage>
        <taxon>Bacteria</taxon>
        <taxon>Bacillati</taxon>
        <taxon>Bacillota</taxon>
        <taxon>Bacilli</taxon>
        <taxon>Bacillales</taxon>
        <taxon>Paenibacillaceae</taxon>
        <taxon>Brevibacillus</taxon>
    </lineage>
</organism>
<name>A0ABX7FQZ2_BRECH</name>
<dbReference type="InterPro" id="IPR003661">
    <property type="entry name" value="HisK_dim/P_dom"/>
</dbReference>
<dbReference type="Gene3D" id="3.30.450.20">
    <property type="entry name" value="PAS domain"/>
    <property type="match status" value="2"/>
</dbReference>
<dbReference type="PROSITE" id="PS50112">
    <property type="entry name" value="PAS"/>
    <property type="match status" value="1"/>
</dbReference>
<dbReference type="NCBIfam" id="TIGR00229">
    <property type="entry name" value="sensory_box"/>
    <property type="match status" value="2"/>
</dbReference>
<evidence type="ECO:0000256" key="5">
    <source>
        <dbReference type="ARBA" id="ARBA00022741"/>
    </source>
</evidence>
<sequence>MRTSTDVHQFLSTYPFGFLFDHHTEAVCVMDPLGNLCYVNPSATHWFGIHNNEWSLTHFQDRIVPDEIETFPYYFKRAVLGESSEFEITVHNESNQEVELLVKAVPLELDGQTVGVTIYMRDITALKKKEAEALHSSRELCKSFIEHNRDPIMLLDLEFTIVFANSAFSRLLGWSKSSLEGFHILQCPSIPPNLVKQMSDYFQHVIAFEKPAHAEDAARLELLDTIRITDAGQEYQMILSITPIYDASGHICNWAVHLRNNTDKMVLEKQLEQLLFEQQLNTELEKIEHLQTVSHLAASISHEVRNPLTVTRGFIQLLRDPALSQGKKLMYIDLSLKELDRAEHIISDYLTFAKPSMESDVSLNVNKELDYIIQVIHPFASMRNIALHIKKANQELHIWGDRQKLHQALINLMKNGIEAIEGNGDLMITLQVIDGNITIIIEDTGNGMDQEQLQSLGTPFFTTKEKGTGLGTMVAFSLIRAMQGEIDVKSECGKGTRFTISFPPLS</sequence>
<keyword evidence="3" id="KW-0597">Phosphoprotein</keyword>
<dbReference type="InterPro" id="IPR000014">
    <property type="entry name" value="PAS"/>
</dbReference>
<gene>
    <name evidence="11" type="ORF">JNE38_02500</name>
</gene>
<accession>A0ABX7FQZ2</accession>
<dbReference type="InterPro" id="IPR004358">
    <property type="entry name" value="Sig_transdc_His_kin-like_C"/>
</dbReference>
<dbReference type="PANTHER" id="PTHR43065">
    <property type="entry name" value="SENSOR HISTIDINE KINASE"/>
    <property type="match status" value="1"/>
</dbReference>
<dbReference type="Gene3D" id="1.10.287.130">
    <property type="match status" value="1"/>
</dbReference>
<dbReference type="InterPro" id="IPR013656">
    <property type="entry name" value="PAS_4"/>
</dbReference>
<evidence type="ECO:0000313" key="11">
    <source>
        <dbReference type="EMBL" id="QRG68099.1"/>
    </source>
</evidence>
<keyword evidence="8" id="KW-0902">Two-component regulatory system</keyword>
<evidence type="ECO:0000259" key="9">
    <source>
        <dbReference type="PROSITE" id="PS50109"/>
    </source>
</evidence>
<dbReference type="EMBL" id="CP069127">
    <property type="protein sequence ID" value="QRG68099.1"/>
    <property type="molecule type" value="Genomic_DNA"/>
</dbReference>
<dbReference type="PANTHER" id="PTHR43065:SF46">
    <property type="entry name" value="C4-DICARBOXYLATE TRANSPORT SENSOR PROTEIN DCTB"/>
    <property type="match status" value="1"/>
</dbReference>
<dbReference type="RefSeq" id="WP_203355109.1">
    <property type="nucleotide sequence ID" value="NZ_CP069127.1"/>
</dbReference>
<dbReference type="SUPFAM" id="SSF55785">
    <property type="entry name" value="PYP-like sensor domain (PAS domain)"/>
    <property type="match status" value="2"/>
</dbReference>
<keyword evidence="7" id="KW-0067">ATP-binding</keyword>
<evidence type="ECO:0000256" key="7">
    <source>
        <dbReference type="ARBA" id="ARBA00022840"/>
    </source>
</evidence>
<protein>
    <recommendedName>
        <fullName evidence="2">histidine kinase</fullName>
        <ecNumber evidence="2">2.7.13.3</ecNumber>
    </recommendedName>
</protein>
<dbReference type="InterPro" id="IPR035965">
    <property type="entry name" value="PAS-like_dom_sf"/>
</dbReference>
<dbReference type="Pfam" id="PF02518">
    <property type="entry name" value="HATPase_c"/>
    <property type="match status" value="1"/>
</dbReference>
<feature type="domain" description="Histidine kinase" evidence="9">
    <location>
        <begin position="299"/>
        <end position="506"/>
    </location>
</feature>
<proteinExistence type="predicted"/>
<evidence type="ECO:0000256" key="3">
    <source>
        <dbReference type="ARBA" id="ARBA00022553"/>
    </source>
</evidence>
<dbReference type="SUPFAM" id="SSF55874">
    <property type="entry name" value="ATPase domain of HSP90 chaperone/DNA topoisomerase II/histidine kinase"/>
    <property type="match status" value="1"/>
</dbReference>
<evidence type="ECO:0000259" key="10">
    <source>
        <dbReference type="PROSITE" id="PS50112"/>
    </source>
</evidence>
<reference evidence="11 12" key="1">
    <citation type="submission" date="2021-01" db="EMBL/GenBank/DDBJ databases">
        <title>Identification of strong promoters based on the transcriptome of Brevibacillus choshinensis.</title>
        <authorList>
            <person name="Yao D."/>
            <person name="Zhang K."/>
            <person name="Wu J."/>
        </authorList>
    </citation>
    <scope>NUCLEOTIDE SEQUENCE [LARGE SCALE GENOMIC DNA]</scope>
    <source>
        <strain evidence="11 12">HPD31-SP3</strain>
    </source>
</reference>
<keyword evidence="5" id="KW-0547">Nucleotide-binding</keyword>
<dbReference type="CDD" id="cd00130">
    <property type="entry name" value="PAS"/>
    <property type="match status" value="2"/>
</dbReference>
<dbReference type="InterPro" id="IPR003594">
    <property type="entry name" value="HATPase_dom"/>
</dbReference>
<dbReference type="SUPFAM" id="SSF47384">
    <property type="entry name" value="Homodimeric domain of signal transducing histidine kinase"/>
    <property type="match status" value="1"/>
</dbReference>
<dbReference type="PROSITE" id="PS50109">
    <property type="entry name" value="HIS_KIN"/>
    <property type="match status" value="1"/>
</dbReference>
<keyword evidence="4" id="KW-0808">Transferase</keyword>
<dbReference type="SMART" id="SM00388">
    <property type="entry name" value="HisKA"/>
    <property type="match status" value="1"/>
</dbReference>
<evidence type="ECO:0000256" key="1">
    <source>
        <dbReference type="ARBA" id="ARBA00000085"/>
    </source>
</evidence>